<evidence type="ECO:0000313" key="2">
    <source>
        <dbReference type="EMBL" id="DAA03826.1"/>
    </source>
</evidence>
<organism evidence="2">
    <name type="scientific">Drosophila melanogaster</name>
    <name type="common">Fruit fly</name>
    <dbReference type="NCBI Taxonomy" id="7227"/>
    <lineage>
        <taxon>Eukaryota</taxon>
        <taxon>Metazoa</taxon>
        <taxon>Ecdysozoa</taxon>
        <taxon>Arthropoda</taxon>
        <taxon>Hexapoda</taxon>
        <taxon>Insecta</taxon>
        <taxon>Pterygota</taxon>
        <taxon>Neoptera</taxon>
        <taxon>Endopterygota</taxon>
        <taxon>Diptera</taxon>
        <taxon>Brachycera</taxon>
        <taxon>Muscomorpha</taxon>
        <taxon>Ephydroidea</taxon>
        <taxon>Drosophilidae</taxon>
        <taxon>Drosophila</taxon>
        <taxon>Sophophora</taxon>
    </lineage>
</organism>
<dbReference type="EMBL" id="BK002319">
    <property type="protein sequence ID" value="DAA03826.1"/>
    <property type="molecule type" value="Genomic_DNA"/>
</dbReference>
<dbReference type="AlphaFoldDB" id="Q6IKP7"/>
<proteinExistence type="predicted"/>
<accession>Q6IKP7</accession>
<sequence>MCLTVGECFCTRQRAVNCSGLSAAAAASLPTSMRPLIIGFRHRANTVGTDYMDSGSQNKQFGHFYLLIQSVDLGSRNPDEVQPISLYNDTAPAPTGARLELISPLSPSRPVKWRCLTGKWLRYFRLKSCSSRGTTRTMTGRKPPLEMTDTLSSSSSWAVNKARSA</sequence>
<reference evidence="2" key="1">
    <citation type="journal article" date="2003" name="Genome Biol.">
        <title>An integrated gene annotation and transcriptional profiling approach towards the full gene content of the Drosophila genome.</title>
        <authorList>
            <person name="Hild M."/>
            <person name="Beckmann B."/>
            <person name="Haas S.A."/>
            <person name="Koch B."/>
            <person name="Solovyev V."/>
            <person name="Busold C."/>
            <person name="Fellenberg K."/>
            <person name="Boutros M."/>
            <person name="Vingron M."/>
            <person name="Sauer F."/>
            <person name="Hoheisel J.D."/>
            <person name="Paro R."/>
        </authorList>
    </citation>
    <scope>NUCLEOTIDE SEQUENCE</scope>
</reference>
<gene>
    <name evidence="2" type="ORF">HDC11892</name>
</gene>
<name>Q6IKP7_DROME</name>
<evidence type="ECO:0000256" key="1">
    <source>
        <dbReference type="SAM" id="MobiDB-lite"/>
    </source>
</evidence>
<feature type="region of interest" description="Disordered" evidence="1">
    <location>
        <begin position="133"/>
        <end position="152"/>
    </location>
</feature>
<protein>
    <submittedName>
        <fullName evidence="2">HDC11892</fullName>
    </submittedName>
</protein>